<evidence type="ECO:0000259" key="4">
    <source>
        <dbReference type="PROSITE" id="PS50888"/>
    </source>
</evidence>
<accession>A0A2K1JKD9</accession>
<dbReference type="Gene3D" id="4.10.280.10">
    <property type="entry name" value="Helix-loop-helix DNA-binding domain"/>
    <property type="match status" value="1"/>
</dbReference>
<evidence type="ECO:0000313" key="5">
    <source>
        <dbReference type="EMBL" id="PNR42034.1"/>
    </source>
</evidence>
<dbReference type="KEGG" id="ppp:112290295"/>
<organism evidence="5">
    <name type="scientific">Physcomitrium patens</name>
    <name type="common">Spreading-leaved earth moss</name>
    <name type="synonym">Physcomitrella patens</name>
    <dbReference type="NCBI Taxonomy" id="3218"/>
    <lineage>
        <taxon>Eukaryota</taxon>
        <taxon>Viridiplantae</taxon>
        <taxon>Streptophyta</taxon>
        <taxon>Embryophyta</taxon>
        <taxon>Bryophyta</taxon>
        <taxon>Bryophytina</taxon>
        <taxon>Bryopsida</taxon>
        <taxon>Funariidae</taxon>
        <taxon>Funariales</taxon>
        <taxon>Funariaceae</taxon>
        <taxon>Physcomitrium</taxon>
    </lineage>
</organism>
<dbReference type="GO" id="GO:0046983">
    <property type="term" value="F:protein dimerization activity"/>
    <property type="evidence" value="ECO:0007669"/>
    <property type="project" value="InterPro"/>
</dbReference>
<keyword evidence="1" id="KW-0805">Transcription regulation</keyword>
<feature type="region of interest" description="Disordered" evidence="3">
    <location>
        <begin position="194"/>
        <end position="243"/>
    </location>
</feature>
<dbReference type="FunCoup" id="A0A2K1JKD9">
    <property type="interactions" value="92"/>
</dbReference>
<keyword evidence="2" id="KW-0804">Transcription</keyword>
<dbReference type="GO" id="GO:0003700">
    <property type="term" value="F:DNA-binding transcription factor activity"/>
    <property type="evidence" value="ECO:0007669"/>
    <property type="project" value="InterPro"/>
</dbReference>
<proteinExistence type="predicted"/>
<dbReference type="Pfam" id="PF00010">
    <property type="entry name" value="HLH"/>
    <property type="match status" value="1"/>
</dbReference>
<dbReference type="CDD" id="cd11393">
    <property type="entry name" value="bHLH_AtbHLH_like"/>
    <property type="match status" value="1"/>
</dbReference>
<dbReference type="PANTHER" id="PTHR46772">
    <property type="entry name" value="BHLH DOMAIN-CONTAINING PROTEIN"/>
    <property type="match status" value="1"/>
</dbReference>
<evidence type="ECO:0000256" key="1">
    <source>
        <dbReference type="ARBA" id="ARBA00023015"/>
    </source>
</evidence>
<dbReference type="InterPro" id="IPR045239">
    <property type="entry name" value="bHLH95_bHLH"/>
</dbReference>
<dbReference type="AlphaFoldDB" id="A0A2K1JKD9"/>
<sequence length="441" mass="47901">MPSQSQARQVGLQSTYPTQLNFNALPPSTARAHCRSNAPPSATVVDMESWFPASTGASEFVTRNCGLNSCQQRTEMPVGAVSDSTGISTGCVFSQLVDFQSDTWWPPITVQAALPTDILTQRNEGQIGCDTKTGALNNSASFSTGNEMESWRRETVNVDVSDLGLVSEHPEPAMAVVSVAPILVSLSCTKSAGRKESQRLEKGESVSAPTSPSELRLVKEKTNQLGVKKSKGSGKRPVSQRENHIWSERERRKGMNCLFTRLRNLLPHPTSKTDKSTVIGEIIKYIQSLQVKLEMLTKKRQQVMAAVLARPGMFVSNNSGLTLVDHSNFDPSSMTAITALPPPGKESCLQSYLGTNVGLHVCGLNVFITTSSPRGRQGLLQQLLVTIHKHQLDVINATISTSSTSVFHCLHCQASQNAEVLNNDLHSALQSIITNFGLPQY</sequence>
<dbReference type="Gramene" id="Pp3c13_2080V3.2">
    <property type="protein sequence ID" value="Pp3c13_2080V3.2"/>
    <property type="gene ID" value="Pp3c13_2080"/>
</dbReference>
<feature type="compositionally biased region" description="Basic and acidic residues" evidence="3">
    <location>
        <begin position="194"/>
        <end position="204"/>
    </location>
</feature>
<dbReference type="SMART" id="SM00353">
    <property type="entry name" value="HLH"/>
    <property type="match status" value="1"/>
</dbReference>
<dbReference type="EnsemblPlants" id="Pp3c13_2080V3.1">
    <property type="protein sequence ID" value="Pp3c13_2080V3.1"/>
    <property type="gene ID" value="Pp3c13_2080"/>
</dbReference>
<dbReference type="InterPro" id="IPR011598">
    <property type="entry name" value="bHLH_dom"/>
</dbReference>
<protein>
    <recommendedName>
        <fullName evidence="4">BHLH domain-containing protein</fullName>
    </recommendedName>
</protein>
<dbReference type="Gramene" id="Pp3c13_2080V3.1">
    <property type="protein sequence ID" value="Pp3c13_2080V3.1"/>
    <property type="gene ID" value="Pp3c13_2080"/>
</dbReference>
<evidence type="ECO:0000256" key="3">
    <source>
        <dbReference type="SAM" id="MobiDB-lite"/>
    </source>
</evidence>
<dbReference type="EnsemblPlants" id="Pp3c13_2080V3.2">
    <property type="protein sequence ID" value="Pp3c13_2080V3.2"/>
    <property type="gene ID" value="Pp3c13_2080"/>
</dbReference>
<name>A0A2K1JKD9_PHYPA</name>
<dbReference type="PaxDb" id="3218-PP1S107_205V6.1"/>
<dbReference type="SUPFAM" id="SSF47459">
    <property type="entry name" value="HLH, helix-loop-helix DNA-binding domain"/>
    <property type="match status" value="1"/>
</dbReference>
<dbReference type="Proteomes" id="UP000006727">
    <property type="component" value="Chromosome 13"/>
</dbReference>
<reference evidence="5 7" key="2">
    <citation type="journal article" date="2018" name="Plant J.">
        <title>The Physcomitrella patens chromosome-scale assembly reveals moss genome structure and evolution.</title>
        <authorList>
            <person name="Lang D."/>
            <person name="Ullrich K.K."/>
            <person name="Murat F."/>
            <person name="Fuchs J."/>
            <person name="Jenkins J."/>
            <person name="Haas F.B."/>
            <person name="Piednoel M."/>
            <person name="Gundlach H."/>
            <person name="Van Bel M."/>
            <person name="Meyberg R."/>
            <person name="Vives C."/>
            <person name="Morata J."/>
            <person name="Symeonidi A."/>
            <person name="Hiss M."/>
            <person name="Muchero W."/>
            <person name="Kamisugi Y."/>
            <person name="Saleh O."/>
            <person name="Blanc G."/>
            <person name="Decker E.L."/>
            <person name="van Gessel N."/>
            <person name="Grimwood J."/>
            <person name="Hayes R.D."/>
            <person name="Graham S.W."/>
            <person name="Gunter L.E."/>
            <person name="McDaniel S.F."/>
            <person name="Hoernstein S.N.W."/>
            <person name="Larsson A."/>
            <person name="Li F.W."/>
            <person name="Perroud P.F."/>
            <person name="Phillips J."/>
            <person name="Ranjan P."/>
            <person name="Rokshar D.S."/>
            <person name="Rothfels C.J."/>
            <person name="Schneider L."/>
            <person name="Shu S."/>
            <person name="Stevenson D.W."/>
            <person name="Thummler F."/>
            <person name="Tillich M."/>
            <person name="Villarreal Aguilar J.C."/>
            <person name="Widiez T."/>
            <person name="Wong G.K."/>
            <person name="Wymore A."/>
            <person name="Zhang Y."/>
            <person name="Zimmer A.D."/>
            <person name="Quatrano R.S."/>
            <person name="Mayer K.F.X."/>
            <person name="Goodstein D."/>
            <person name="Casacuberta J.M."/>
            <person name="Vandepoele K."/>
            <person name="Reski R."/>
            <person name="Cuming A.C."/>
            <person name="Tuskan G.A."/>
            <person name="Maumus F."/>
            <person name="Salse J."/>
            <person name="Schmutz J."/>
            <person name="Rensing S.A."/>
        </authorList>
    </citation>
    <scope>NUCLEOTIDE SEQUENCE [LARGE SCALE GENOMIC DNA]</scope>
    <source>
        <strain evidence="6 7">cv. Gransden 2004</strain>
    </source>
</reference>
<dbReference type="PROSITE" id="PS50888">
    <property type="entry name" value="BHLH"/>
    <property type="match status" value="1"/>
</dbReference>
<dbReference type="GeneID" id="112290295"/>
<dbReference type="PANTHER" id="PTHR46772:SF3">
    <property type="entry name" value="BHLH DOMAIN-CONTAINING PROTEIN"/>
    <property type="match status" value="1"/>
</dbReference>
<feature type="domain" description="BHLH" evidence="4">
    <location>
        <begin position="239"/>
        <end position="289"/>
    </location>
</feature>
<dbReference type="InterPro" id="IPR044278">
    <property type="entry name" value="BHLH95-like"/>
</dbReference>
<gene>
    <name evidence="6" type="primary">LOC112290295</name>
    <name evidence="5" type="ORF">PHYPA_016863</name>
</gene>
<evidence type="ECO:0000313" key="6">
    <source>
        <dbReference type="EnsemblPlants" id="Pp3c13_2080V3.1"/>
    </source>
</evidence>
<reference evidence="5 7" key="1">
    <citation type="journal article" date="2008" name="Science">
        <title>The Physcomitrella genome reveals evolutionary insights into the conquest of land by plants.</title>
        <authorList>
            <person name="Rensing S."/>
            <person name="Lang D."/>
            <person name="Zimmer A."/>
            <person name="Terry A."/>
            <person name="Salamov A."/>
            <person name="Shapiro H."/>
            <person name="Nishiyama T."/>
            <person name="Perroud P.-F."/>
            <person name="Lindquist E."/>
            <person name="Kamisugi Y."/>
            <person name="Tanahashi T."/>
            <person name="Sakakibara K."/>
            <person name="Fujita T."/>
            <person name="Oishi K."/>
            <person name="Shin-I T."/>
            <person name="Kuroki Y."/>
            <person name="Toyoda A."/>
            <person name="Suzuki Y."/>
            <person name="Hashimoto A."/>
            <person name="Yamaguchi K."/>
            <person name="Sugano A."/>
            <person name="Kohara Y."/>
            <person name="Fujiyama A."/>
            <person name="Anterola A."/>
            <person name="Aoki S."/>
            <person name="Ashton N."/>
            <person name="Barbazuk W.B."/>
            <person name="Barker E."/>
            <person name="Bennetzen J."/>
            <person name="Bezanilla M."/>
            <person name="Blankenship R."/>
            <person name="Cho S.H."/>
            <person name="Dutcher S."/>
            <person name="Estelle M."/>
            <person name="Fawcett J.A."/>
            <person name="Gundlach H."/>
            <person name="Hanada K."/>
            <person name="Heyl A."/>
            <person name="Hicks K.A."/>
            <person name="Hugh J."/>
            <person name="Lohr M."/>
            <person name="Mayer K."/>
            <person name="Melkozernov A."/>
            <person name="Murata T."/>
            <person name="Nelson D."/>
            <person name="Pils B."/>
            <person name="Prigge M."/>
            <person name="Reiss B."/>
            <person name="Renner T."/>
            <person name="Rombauts S."/>
            <person name="Rushton P."/>
            <person name="Sanderfoot A."/>
            <person name="Schween G."/>
            <person name="Shiu S.-H."/>
            <person name="Stueber K."/>
            <person name="Theodoulou F.L."/>
            <person name="Tu H."/>
            <person name="Van de Peer Y."/>
            <person name="Verrier P.J."/>
            <person name="Waters E."/>
            <person name="Wood A."/>
            <person name="Yang L."/>
            <person name="Cove D."/>
            <person name="Cuming A."/>
            <person name="Hasebe M."/>
            <person name="Lucas S."/>
            <person name="Mishler D.B."/>
            <person name="Reski R."/>
            <person name="Grigoriev I."/>
            <person name="Quatrano R.S."/>
            <person name="Boore J.L."/>
        </authorList>
    </citation>
    <scope>NUCLEOTIDE SEQUENCE [LARGE SCALE GENOMIC DNA]</scope>
    <source>
        <strain evidence="6 7">cv. Gransden 2004</strain>
    </source>
</reference>
<evidence type="ECO:0000313" key="7">
    <source>
        <dbReference type="Proteomes" id="UP000006727"/>
    </source>
</evidence>
<dbReference type="OrthoDB" id="6106870at2759"/>
<evidence type="ECO:0000256" key="2">
    <source>
        <dbReference type="ARBA" id="ARBA00023163"/>
    </source>
</evidence>
<dbReference type="RefSeq" id="XP_024392199.1">
    <property type="nucleotide sequence ID" value="XM_024536431.2"/>
</dbReference>
<keyword evidence="7" id="KW-1185">Reference proteome</keyword>
<dbReference type="EMBL" id="ABEU02000013">
    <property type="protein sequence ID" value="PNR42034.1"/>
    <property type="molecule type" value="Genomic_DNA"/>
</dbReference>
<dbReference type="InterPro" id="IPR036638">
    <property type="entry name" value="HLH_DNA-bd_sf"/>
</dbReference>
<reference evidence="6" key="3">
    <citation type="submission" date="2020-12" db="UniProtKB">
        <authorList>
            <consortium name="EnsemblPlants"/>
        </authorList>
    </citation>
    <scope>IDENTIFICATION</scope>
</reference>